<feature type="region of interest" description="Disordered" evidence="1">
    <location>
        <begin position="31"/>
        <end position="144"/>
    </location>
</feature>
<reference evidence="3 4" key="1">
    <citation type="submission" date="2018-05" db="EMBL/GenBank/DDBJ databases">
        <title>Reference genomes for bee gut microbiota database.</title>
        <authorList>
            <person name="Ellegaard K.M."/>
        </authorList>
    </citation>
    <scope>NUCLEOTIDE SEQUENCE [LARGE SCALE GENOMIC DNA]</scope>
    <source>
        <strain evidence="3 4">ESL0184</strain>
    </source>
</reference>
<evidence type="ECO:0000256" key="2">
    <source>
        <dbReference type="SAM" id="Phobius"/>
    </source>
</evidence>
<organism evidence="3 4">
    <name type="scientific">Lactobacillus melliventris</name>
    <dbReference type="NCBI Taxonomy" id="1218507"/>
    <lineage>
        <taxon>Bacteria</taxon>
        <taxon>Bacillati</taxon>
        <taxon>Bacillota</taxon>
        <taxon>Bacilli</taxon>
        <taxon>Lactobacillales</taxon>
        <taxon>Lactobacillaceae</taxon>
        <taxon>Lactobacillus</taxon>
    </lineage>
</organism>
<protein>
    <recommendedName>
        <fullName evidence="5">LaaP</fullName>
    </recommendedName>
</protein>
<keyword evidence="4" id="KW-1185">Reference proteome</keyword>
<sequence length="193" mass="22596">MQYKRPFYKKWWFWLVIAVITVFTNFGPGNNETQSTHHSTEARSAKVEKSRKQKAAAEKRKEEKARKLAAERKKAQAKKLAAKKEKLRKKQLAQKRREKRARQLAQKRRRAQKRQLALQQKQKKQLLAQKRAQAKPAAANDRNSRTVYVAPTSGRRYHFDPNCRGLRPANGNITQMPLKEAINEGYTLCKWED</sequence>
<evidence type="ECO:0000313" key="3">
    <source>
        <dbReference type="EMBL" id="PXY86229.1"/>
    </source>
</evidence>
<gene>
    <name evidence="3" type="ORF">DK873_01390</name>
</gene>
<accession>A0ABX5N380</accession>
<dbReference type="RefSeq" id="WP_110445530.1">
    <property type="nucleotide sequence ID" value="NZ_QGLG01000001.1"/>
</dbReference>
<keyword evidence="2" id="KW-0472">Membrane</keyword>
<keyword evidence="2" id="KW-1133">Transmembrane helix</keyword>
<evidence type="ECO:0000313" key="4">
    <source>
        <dbReference type="Proteomes" id="UP000247698"/>
    </source>
</evidence>
<comment type="caution">
    <text evidence="3">The sequence shown here is derived from an EMBL/GenBank/DDBJ whole genome shotgun (WGS) entry which is preliminary data.</text>
</comment>
<dbReference type="EMBL" id="QGLG01000001">
    <property type="protein sequence ID" value="PXY86229.1"/>
    <property type="molecule type" value="Genomic_DNA"/>
</dbReference>
<name>A0ABX5N380_9LACO</name>
<dbReference type="Proteomes" id="UP000247698">
    <property type="component" value="Unassembled WGS sequence"/>
</dbReference>
<feature type="compositionally biased region" description="Basic residues" evidence="1">
    <location>
        <begin position="75"/>
        <end position="113"/>
    </location>
</feature>
<feature type="compositionally biased region" description="Low complexity" evidence="1">
    <location>
        <begin position="114"/>
        <end position="139"/>
    </location>
</feature>
<evidence type="ECO:0008006" key="5">
    <source>
        <dbReference type="Google" id="ProtNLM"/>
    </source>
</evidence>
<proteinExistence type="predicted"/>
<feature type="compositionally biased region" description="Basic and acidic residues" evidence="1">
    <location>
        <begin position="38"/>
        <end position="74"/>
    </location>
</feature>
<feature type="transmembrane region" description="Helical" evidence="2">
    <location>
        <begin position="12"/>
        <end position="29"/>
    </location>
</feature>
<evidence type="ECO:0000256" key="1">
    <source>
        <dbReference type="SAM" id="MobiDB-lite"/>
    </source>
</evidence>
<keyword evidence="2" id="KW-0812">Transmembrane</keyword>